<evidence type="ECO:0000256" key="1">
    <source>
        <dbReference type="SAM" id="SignalP"/>
    </source>
</evidence>
<dbReference type="AlphaFoldDB" id="A0A8J2PNW6"/>
<evidence type="ECO:0000313" key="3">
    <source>
        <dbReference type="Proteomes" id="UP000708208"/>
    </source>
</evidence>
<gene>
    <name evidence="2" type="ORF">AFUS01_LOCUS38209</name>
</gene>
<proteinExistence type="predicted"/>
<name>A0A8J2PNW6_9HEXA</name>
<keyword evidence="1" id="KW-0732">Signal</keyword>
<dbReference type="OrthoDB" id="8282113at2759"/>
<comment type="caution">
    <text evidence="2">The sequence shown here is derived from an EMBL/GenBank/DDBJ whole genome shotgun (WGS) entry which is preliminary data.</text>
</comment>
<dbReference type="Proteomes" id="UP000708208">
    <property type="component" value="Unassembled WGS sequence"/>
</dbReference>
<keyword evidence="3" id="KW-1185">Reference proteome</keyword>
<dbReference type="EMBL" id="CAJVCH010546899">
    <property type="protein sequence ID" value="CAG7828268.1"/>
    <property type="molecule type" value="Genomic_DNA"/>
</dbReference>
<reference evidence="2" key="1">
    <citation type="submission" date="2021-06" db="EMBL/GenBank/DDBJ databases">
        <authorList>
            <person name="Hodson N. C."/>
            <person name="Mongue J. A."/>
            <person name="Jaron S. K."/>
        </authorList>
    </citation>
    <scope>NUCLEOTIDE SEQUENCE</scope>
</reference>
<sequence>MLLNILIFGVVFSRVSYFAQSEPLQFSALSEQDYGDNLRGLHGDQLANLIRVARNIRKRPDARAENAPLGKDQGGDYEGTFSITIAPCQREGIILIQGKARYFIKCTKNPQTGGFYQQVNICPSDLRSLADASKCFPPPDCSLCGGAAG</sequence>
<accession>A0A8J2PNW6</accession>
<feature type="signal peptide" evidence="1">
    <location>
        <begin position="1"/>
        <end position="21"/>
    </location>
</feature>
<organism evidence="2 3">
    <name type="scientific">Allacma fusca</name>
    <dbReference type="NCBI Taxonomy" id="39272"/>
    <lineage>
        <taxon>Eukaryota</taxon>
        <taxon>Metazoa</taxon>
        <taxon>Ecdysozoa</taxon>
        <taxon>Arthropoda</taxon>
        <taxon>Hexapoda</taxon>
        <taxon>Collembola</taxon>
        <taxon>Symphypleona</taxon>
        <taxon>Sminthuridae</taxon>
        <taxon>Allacma</taxon>
    </lineage>
</organism>
<evidence type="ECO:0000313" key="2">
    <source>
        <dbReference type="EMBL" id="CAG7828268.1"/>
    </source>
</evidence>
<feature type="chain" id="PRO_5035237396" evidence="1">
    <location>
        <begin position="22"/>
        <end position="149"/>
    </location>
</feature>
<protein>
    <submittedName>
        <fullName evidence="2">Uncharacterized protein</fullName>
    </submittedName>
</protein>